<evidence type="ECO:0000313" key="5">
    <source>
        <dbReference type="Proteomes" id="UP000244810"/>
    </source>
</evidence>
<dbReference type="PROSITE" id="PS51186">
    <property type="entry name" value="GNAT"/>
    <property type="match status" value="1"/>
</dbReference>
<dbReference type="InterPro" id="IPR000182">
    <property type="entry name" value="GNAT_dom"/>
</dbReference>
<dbReference type="Pfam" id="PF00583">
    <property type="entry name" value="Acetyltransf_1"/>
    <property type="match status" value="1"/>
</dbReference>
<evidence type="ECO:0000256" key="1">
    <source>
        <dbReference type="ARBA" id="ARBA00022679"/>
    </source>
</evidence>
<accession>A0A2T7UV16</accession>
<evidence type="ECO:0000313" key="4">
    <source>
        <dbReference type="EMBL" id="PVE48613.1"/>
    </source>
</evidence>
<dbReference type="OrthoDB" id="9796129at2"/>
<gene>
    <name evidence="4" type="ORF">DDE23_06050</name>
</gene>
<evidence type="ECO:0000259" key="3">
    <source>
        <dbReference type="PROSITE" id="PS51186"/>
    </source>
</evidence>
<dbReference type="InterPro" id="IPR016181">
    <property type="entry name" value="Acyl_CoA_acyltransferase"/>
</dbReference>
<dbReference type="EMBL" id="QDDR01000002">
    <property type="protein sequence ID" value="PVE48613.1"/>
    <property type="molecule type" value="Genomic_DNA"/>
</dbReference>
<keyword evidence="1" id="KW-0808">Transferase</keyword>
<keyword evidence="2" id="KW-0012">Acyltransferase</keyword>
<organism evidence="4 5">
    <name type="scientific">Pararhodobacter aggregans</name>
    <dbReference type="NCBI Taxonomy" id="404875"/>
    <lineage>
        <taxon>Bacteria</taxon>
        <taxon>Pseudomonadati</taxon>
        <taxon>Pseudomonadota</taxon>
        <taxon>Alphaproteobacteria</taxon>
        <taxon>Rhodobacterales</taxon>
        <taxon>Paracoccaceae</taxon>
        <taxon>Pararhodobacter</taxon>
    </lineage>
</organism>
<protein>
    <recommendedName>
        <fullName evidence="3">N-acetyltransferase domain-containing protein</fullName>
    </recommendedName>
</protein>
<reference evidence="4 5" key="1">
    <citation type="journal article" date="2011" name="Syst. Appl. Microbiol.">
        <title>Defluviimonas denitrificans gen. nov., sp. nov., and Pararhodobacter aggregans gen. nov., sp. nov., non-phototrophic Rhodobacteraceae from the biofilter of a marine aquaculture.</title>
        <authorList>
            <person name="Foesel B.U."/>
            <person name="Drake H.L."/>
            <person name="Schramm A."/>
        </authorList>
    </citation>
    <scope>NUCLEOTIDE SEQUENCE [LARGE SCALE GENOMIC DNA]</scope>
    <source>
        <strain evidence="4 5">D1-19</strain>
    </source>
</reference>
<dbReference type="InterPro" id="IPR050832">
    <property type="entry name" value="Bact_Acetyltransf"/>
</dbReference>
<dbReference type="RefSeq" id="WP_107750499.1">
    <property type="nucleotide sequence ID" value="NZ_QBKF01000002.1"/>
</dbReference>
<dbReference type="SUPFAM" id="SSF55729">
    <property type="entry name" value="Acyl-CoA N-acyltransferases (Nat)"/>
    <property type="match status" value="1"/>
</dbReference>
<dbReference type="CDD" id="cd04301">
    <property type="entry name" value="NAT_SF"/>
    <property type="match status" value="1"/>
</dbReference>
<dbReference type="GO" id="GO:0016747">
    <property type="term" value="F:acyltransferase activity, transferring groups other than amino-acyl groups"/>
    <property type="evidence" value="ECO:0007669"/>
    <property type="project" value="InterPro"/>
</dbReference>
<evidence type="ECO:0000256" key="2">
    <source>
        <dbReference type="ARBA" id="ARBA00023315"/>
    </source>
</evidence>
<keyword evidence="5" id="KW-1185">Reference proteome</keyword>
<comment type="caution">
    <text evidence="4">The sequence shown here is derived from an EMBL/GenBank/DDBJ whole genome shotgun (WGS) entry which is preliminary data.</text>
</comment>
<sequence length="142" mass="15324">MPARILAPDDLALLLGTAPGLFDRPVDPAQARAFLTDPLHRMAVVTQGAEILAFASGTILLHPDQPPSFFVNEVGTREAHQRRGHAKAALTALMDEARTMGCQGIWLGTEAENTAARALYRRLGGEEVPFIGYGWDGAFDLD</sequence>
<dbReference type="AlphaFoldDB" id="A0A2T7UV16"/>
<proteinExistence type="predicted"/>
<dbReference type="PANTHER" id="PTHR43877">
    <property type="entry name" value="AMINOALKYLPHOSPHONATE N-ACETYLTRANSFERASE-RELATED-RELATED"/>
    <property type="match status" value="1"/>
</dbReference>
<dbReference type="Gene3D" id="3.40.630.30">
    <property type="match status" value="1"/>
</dbReference>
<name>A0A2T7UV16_9RHOB</name>
<feature type="domain" description="N-acetyltransferase" evidence="3">
    <location>
        <begin position="1"/>
        <end position="142"/>
    </location>
</feature>
<dbReference type="Proteomes" id="UP000244810">
    <property type="component" value="Unassembled WGS sequence"/>
</dbReference>